<feature type="chain" id="PRO_5044197706" description="Lipoprotein" evidence="2">
    <location>
        <begin position="20"/>
        <end position="337"/>
    </location>
</feature>
<feature type="compositionally biased region" description="Polar residues" evidence="1">
    <location>
        <begin position="182"/>
        <end position="194"/>
    </location>
</feature>
<feature type="region of interest" description="Disordered" evidence="1">
    <location>
        <begin position="91"/>
        <end position="111"/>
    </location>
</feature>
<proteinExistence type="predicted"/>
<organism evidence="3 4">
    <name type="scientific">Winkia neuii subsp. anitrata</name>
    <dbReference type="NCBI Taxonomy" id="29318"/>
    <lineage>
        <taxon>Bacteria</taxon>
        <taxon>Bacillati</taxon>
        <taxon>Actinomycetota</taxon>
        <taxon>Actinomycetes</taxon>
        <taxon>Actinomycetales</taxon>
        <taxon>Actinomycetaceae</taxon>
        <taxon>Winkia</taxon>
    </lineage>
</organism>
<sequence length="337" mass="35210">MKKILATCLCFGTALITLSGCNLRVDTGIPPLPDLSIDQVARNKAAECEQNFGQAITASGLTKKHSAWASYAASAAKERLDAFGGVWKGWPGQRPEGGATPPPTAAAPSDSKDLLAEYSRCAAQAEVDAGAVSDASLAKMLLSASVARSLEGTELARAEKVRFEPTKVSQSQALRLNRKTGKYSTDSSKSPRTNASAPSASAKANQLPKDLLAGLDASRYQLEWAAANSEDLPTDSLTQAAEYLASEVDALAAAGAPDNRQVSYPTTGTAKECAQAALQNAGAWQLELAPTALYPHLQLANTLDRIYGADVALSANKTALPYLKQGKADGGQTKSVK</sequence>
<dbReference type="EMBL" id="CP116394">
    <property type="protein sequence ID" value="WCE45355.1"/>
    <property type="molecule type" value="Genomic_DNA"/>
</dbReference>
<protein>
    <recommendedName>
        <fullName evidence="5">Lipoprotein</fullName>
    </recommendedName>
</protein>
<dbReference type="KEGG" id="wne:PIG85_06705"/>
<reference evidence="3" key="1">
    <citation type="submission" date="2023-01" db="EMBL/GenBank/DDBJ databases">
        <title>Comparative Genomic Analysis of the Clinically-Derived Winkia Strain NY0527 Provides Evidence into the Taxonomic Reassignment of Winkia neuii and Characterizes Their Virulence Traits.</title>
        <authorList>
            <person name="Cai X."/>
            <person name="Peng Y."/>
            <person name="Li M."/>
            <person name="Qiu Y."/>
            <person name="Wang Y."/>
            <person name="Xu L."/>
            <person name="Hou Q."/>
        </authorList>
    </citation>
    <scope>NUCLEOTIDE SEQUENCE</scope>
    <source>
        <strain evidence="3">NY0527</strain>
    </source>
</reference>
<keyword evidence="2" id="KW-0732">Signal</keyword>
<feature type="signal peptide" evidence="2">
    <location>
        <begin position="1"/>
        <end position="19"/>
    </location>
</feature>
<evidence type="ECO:0008006" key="5">
    <source>
        <dbReference type="Google" id="ProtNLM"/>
    </source>
</evidence>
<dbReference type="RefSeq" id="WP_101485738.1">
    <property type="nucleotide sequence ID" value="NZ_CP116394.1"/>
</dbReference>
<evidence type="ECO:0000256" key="1">
    <source>
        <dbReference type="SAM" id="MobiDB-lite"/>
    </source>
</evidence>
<evidence type="ECO:0000256" key="2">
    <source>
        <dbReference type="SAM" id="SignalP"/>
    </source>
</evidence>
<evidence type="ECO:0000313" key="3">
    <source>
        <dbReference type="EMBL" id="WCE45355.1"/>
    </source>
</evidence>
<dbReference type="PROSITE" id="PS51257">
    <property type="entry name" value="PROKAR_LIPOPROTEIN"/>
    <property type="match status" value="1"/>
</dbReference>
<feature type="region of interest" description="Disordered" evidence="1">
    <location>
        <begin position="163"/>
        <end position="204"/>
    </location>
</feature>
<feature type="compositionally biased region" description="Low complexity" evidence="1">
    <location>
        <begin position="195"/>
        <end position="204"/>
    </location>
</feature>
<dbReference type="AlphaFoldDB" id="A0AB38XM67"/>
<gene>
    <name evidence="3" type="ORF">PIG85_06705</name>
</gene>
<dbReference type="Proteomes" id="UP001211044">
    <property type="component" value="Chromosome"/>
</dbReference>
<name>A0AB38XM67_9ACTO</name>
<accession>A0AB38XM67</accession>
<evidence type="ECO:0000313" key="4">
    <source>
        <dbReference type="Proteomes" id="UP001211044"/>
    </source>
</evidence>